<dbReference type="PANTHER" id="PTHR43157:SF31">
    <property type="entry name" value="PHOSPHATIDYLINOSITOL-GLYCAN BIOSYNTHESIS CLASS F PROTEIN"/>
    <property type="match status" value="1"/>
</dbReference>
<dbReference type="InterPro" id="IPR036291">
    <property type="entry name" value="NAD(P)-bd_dom_sf"/>
</dbReference>
<protein>
    <submittedName>
        <fullName evidence="4">Short-chain dehydrogenase/reductase SDR</fullName>
        <ecNumber evidence="4">1.1.1.-</ecNumber>
    </submittedName>
</protein>
<name>A0ABN8W624_9BACT</name>
<dbReference type="InterPro" id="IPR002347">
    <property type="entry name" value="SDR_fam"/>
</dbReference>
<accession>A0ABN8W624</accession>
<proteinExistence type="inferred from homology"/>
<evidence type="ECO:0000313" key="4">
    <source>
        <dbReference type="EMBL" id="CAI2718833.1"/>
    </source>
</evidence>
<dbReference type="Gene3D" id="3.40.50.720">
    <property type="entry name" value="NAD(P)-binding Rossmann-like Domain"/>
    <property type="match status" value="1"/>
</dbReference>
<dbReference type="RefSeq" id="WP_282011706.1">
    <property type="nucleotide sequence ID" value="NZ_OX336137.1"/>
</dbReference>
<feature type="domain" description="Ketoreductase" evidence="3">
    <location>
        <begin position="9"/>
        <end position="206"/>
    </location>
</feature>
<dbReference type="InterPro" id="IPR057326">
    <property type="entry name" value="KR_dom"/>
</dbReference>
<dbReference type="EC" id="1.1.1.-" evidence="4"/>
<dbReference type="GO" id="GO:0016491">
    <property type="term" value="F:oxidoreductase activity"/>
    <property type="evidence" value="ECO:0007669"/>
    <property type="project" value="UniProtKB-KW"/>
</dbReference>
<dbReference type="SUPFAM" id="SSF51735">
    <property type="entry name" value="NAD(P)-binding Rossmann-fold domains"/>
    <property type="match status" value="1"/>
</dbReference>
<dbReference type="PRINTS" id="PR00081">
    <property type="entry name" value="GDHRDH"/>
</dbReference>
<evidence type="ECO:0000313" key="5">
    <source>
        <dbReference type="Proteomes" id="UP001157733"/>
    </source>
</evidence>
<dbReference type="Pfam" id="PF00106">
    <property type="entry name" value="adh_short"/>
    <property type="match status" value="1"/>
</dbReference>
<keyword evidence="5" id="KW-1185">Reference proteome</keyword>
<dbReference type="PRINTS" id="PR00080">
    <property type="entry name" value="SDRFAMILY"/>
</dbReference>
<evidence type="ECO:0000259" key="3">
    <source>
        <dbReference type="SMART" id="SM00822"/>
    </source>
</evidence>
<evidence type="ECO:0000256" key="1">
    <source>
        <dbReference type="ARBA" id="ARBA00023002"/>
    </source>
</evidence>
<comment type="similarity">
    <text evidence="2">Belongs to the short-chain dehydrogenases/reductases (SDR) family.</text>
</comment>
<keyword evidence="1 4" id="KW-0560">Oxidoreductase</keyword>
<dbReference type="Proteomes" id="UP001157733">
    <property type="component" value="Chromosome"/>
</dbReference>
<dbReference type="CDD" id="cd05327">
    <property type="entry name" value="retinol-DH_like_SDR_c_like"/>
    <property type="match status" value="1"/>
</dbReference>
<organism evidence="4 5">
    <name type="scientific">Nitrospina watsonii</name>
    <dbReference type="NCBI Taxonomy" id="1323948"/>
    <lineage>
        <taxon>Bacteria</taxon>
        <taxon>Pseudomonadati</taxon>
        <taxon>Nitrospinota/Tectimicrobiota group</taxon>
        <taxon>Nitrospinota</taxon>
        <taxon>Nitrospinia</taxon>
        <taxon>Nitrospinales</taxon>
        <taxon>Nitrospinaceae</taxon>
        <taxon>Nitrospina</taxon>
    </lineage>
</organism>
<evidence type="ECO:0000256" key="2">
    <source>
        <dbReference type="RuleBase" id="RU000363"/>
    </source>
</evidence>
<dbReference type="PANTHER" id="PTHR43157">
    <property type="entry name" value="PHOSPHATIDYLINOSITOL-GLYCAN BIOSYNTHESIS CLASS F PROTEIN-RELATED"/>
    <property type="match status" value="1"/>
</dbReference>
<gene>
    <name evidence="4" type="ORF">NSPWAT_1977</name>
</gene>
<reference evidence="4 5" key="1">
    <citation type="submission" date="2022-09" db="EMBL/GenBank/DDBJ databases">
        <authorList>
            <person name="Kop L."/>
        </authorList>
    </citation>
    <scope>NUCLEOTIDE SEQUENCE [LARGE SCALE GENOMIC DNA]</scope>
    <source>
        <strain evidence="4 5">347</strain>
    </source>
</reference>
<dbReference type="SMART" id="SM00822">
    <property type="entry name" value="PKS_KR"/>
    <property type="match status" value="1"/>
</dbReference>
<sequence length="288" mass="31919">MNSETMRNRTCLITGANSGIGYETAWSLAAMGARLILVCRNPEKGQAALESLRQRTGNTDLELMIADLASLQQVEKLTEQVRGKYSALHVLINNAGLLQGKRQLTEDGYETTFAVNHLAHYVLTLRLLDLLKAGAPARIINVSSIVHLIGSIRFDDPFFEKKRYRAMSAYAQSKLANILFTYKLARLLEGTGVTVNAMHPGVVATNFGHAGPAWYKLAKVFARPFYIRPQNGARTLIHLAASPVVENITGTYFVRKRSVPTLPLSYDQTIQDRLWDISGQMTGVRLVT</sequence>
<dbReference type="EMBL" id="OX336137">
    <property type="protein sequence ID" value="CAI2718833.1"/>
    <property type="molecule type" value="Genomic_DNA"/>
</dbReference>